<dbReference type="PANTHER" id="PTHR42770">
    <property type="entry name" value="AMINO ACID TRANSPORTER-RELATED"/>
    <property type="match status" value="1"/>
</dbReference>
<evidence type="ECO:0000313" key="9">
    <source>
        <dbReference type="Proteomes" id="UP001596395"/>
    </source>
</evidence>
<comment type="subcellular location">
    <subcellularLocation>
        <location evidence="1">Cell membrane</location>
        <topology evidence="1">Multi-pass membrane protein</topology>
    </subcellularLocation>
</comment>
<feature type="transmembrane region" description="Helical" evidence="6">
    <location>
        <begin position="41"/>
        <end position="66"/>
    </location>
</feature>
<evidence type="ECO:0000256" key="3">
    <source>
        <dbReference type="ARBA" id="ARBA00022692"/>
    </source>
</evidence>
<feature type="transmembrane region" description="Helical" evidence="6">
    <location>
        <begin position="372"/>
        <end position="390"/>
    </location>
</feature>
<dbReference type="Gene3D" id="3.40.50.12370">
    <property type="match status" value="1"/>
</dbReference>
<feature type="transmembrane region" description="Helical" evidence="6">
    <location>
        <begin position="122"/>
        <end position="142"/>
    </location>
</feature>
<feature type="transmembrane region" description="Helical" evidence="6">
    <location>
        <begin position="228"/>
        <end position="251"/>
    </location>
</feature>
<feature type="transmembrane region" description="Helical" evidence="6">
    <location>
        <begin position="86"/>
        <end position="107"/>
    </location>
</feature>
<keyword evidence="4 6" id="KW-1133">Transmembrane helix</keyword>
<dbReference type="PANTHER" id="PTHR42770:SF11">
    <property type="entry name" value="INNER MEMBRANE TRANSPORT PROTEIN YBAT"/>
    <property type="match status" value="1"/>
</dbReference>
<protein>
    <submittedName>
        <fullName evidence="8">Amino acid permease</fullName>
    </submittedName>
</protein>
<dbReference type="InterPro" id="IPR006016">
    <property type="entry name" value="UspA"/>
</dbReference>
<reference evidence="8 9" key="1">
    <citation type="journal article" date="2019" name="Int. J. Syst. Evol. Microbiol.">
        <title>The Global Catalogue of Microorganisms (GCM) 10K type strain sequencing project: providing services to taxonomists for standard genome sequencing and annotation.</title>
        <authorList>
            <consortium name="The Broad Institute Genomics Platform"/>
            <consortium name="The Broad Institute Genome Sequencing Center for Infectious Disease"/>
            <person name="Wu L."/>
            <person name="Ma J."/>
        </authorList>
    </citation>
    <scope>NUCLEOTIDE SEQUENCE [LARGE SCALE GENOMIC DNA]</scope>
    <source>
        <strain evidence="8 9">GX26</strain>
    </source>
</reference>
<feature type="transmembrane region" description="Helical" evidence="6">
    <location>
        <begin position="12"/>
        <end position="35"/>
    </location>
</feature>
<dbReference type="AlphaFoldDB" id="A0ABD5VLJ6"/>
<feature type="transmembrane region" description="Helical" evidence="6">
    <location>
        <begin position="154"/>
        <end position="174"/>
    </location>
</feature>
<dbReference type="Pfam" id="PF00582">
    <property type="entry name" value="Usp"/>
    <property type="match status" value="1"/>
</dbReference>
<keyword evidence="9" id="KW-1185">Reference proteome</keyword>
<dbReference type="Pfam" id="PF13520">
    <property type="entry name" value="AA_permease_2"/>
    <property type="match status" value="1"/>
</dbReference>
<feature type="transmembrane region" description="Helical" evidence="6">
    <location>
        <begin position="332"/>
        <end position="352"/>
    </location>
</feature>
<evidence type="ECO:0000256" key="5">
    <source>
        <dbReference type="ARBA" id="ARBA00023136"/>
    </source>
</evidence>
<dbReference type="SUPFAM" id="SSF52402">
    <property type="entry name" value="Adenine nucleotide alpha hydrolases-like"/>
    <property type="match status" value="2"/>
</dbReference>
<gene>
    <name evidence="8" type="ORF">ACFQGB_19660</name>
</gene>
<dbReference type="Proteomes" id="UP001596395">
    <property type="component" value="Unassembled WGS sequence"/>
</dbReference>
<feature type="transmembrane region" description="Helical" evidence="6">
    <location>
        <begin position="283"/>
        <end position="311"/>
    </location>
</feature>
<evidence type="ECO:0000256" key="6">
    <source>
        <dbReference type="SAM" id="Phobius"/>
    </source>
</evidence>
<sequence>MVEHTRTLDFKVAFAIGLGTMIAAGIFSLSGTAVAEIGSSAVVAFVIAALVASVTAAAYSEFASIYSENGGGYLFCSRTFEDRDRLTYAIGMSLFLGYTGTTAFYLATMDEWVVRFVLPESLHFLPHGTTAVLAAVLLGVLNARGTEESGTFQLMVTGAKVAVLFAFVGGAFAYRGPASAVDTFAGGFAPLPGAVDVLSIAALAFITFFGFSAIAASAGEIIEPQRTVPYAIAASIATVTVLYAFVIVAMVNSPVPAEVIAQEGETAMGRVAASFLGPVGRSLIVAGAIFSMVSASNASILAASSIGSLMGRQGQAPRQFSRIHPSFGTPSWSIAAATGVIVALIVAFIAVFPAHGAALAGLHLGLDALTGFATLNLLLPLAVVNGALVYSRRRFPDVERGFRVPGVPVVPAVGILANLALIYNLPLDGVATGVLLTLSGVLLYVAWGGAPDADELVERVVEPTGSSAATDTERTVPEDRFTVVVPVARPERAAGYVRLAAAIATARGEDPYVHVLTVTELPDQTPNELVRDTATERVHRIEESLADAGVDVEYAVEGHLSRDVAFDIVQTARDERADLLLMGYPEDRPDLTEAVEFKAPCDVVYAGRETTVEDLGTVNIGVGGGPHQQALLSLADALGHAGADVNLVNVQPTGDGGTREDPAQSLSELSRVDAVEVANVTAGSVADGLVQTAAENGGVLLIGASRDRRLRQWVFGSTPDRVVDRARASGTPVLVYASKQRFHERLEDYLFPVYRYVRRRLQQPEQDGRSAPSHAD</sequence>
<evidence type="ECO:0000256" key="4">
    <source>
        <dbReference type="ARBA" id="ARBA00022989"/>
    </source>
</evidence>
<keyword evidence="3 6" id="KW-0812">Transmembrane</keyword>
<feature type="transmembrane region" description="Helical" evidence="6">
    <location>
        <begin position="194"/>
        <end position="216"/>
    </location>
</feature>
<dbReference type="InterPro" id="IPR050367">
    <property type="entry name" value="APC_superfamily"/>
</dbReference>
<feature type="transmembrane region" description="Helical" evidence="6">
    <location>
        <begin position="402"/>
        <end position="423"/>
    </location>
</feature>
<comment type="caution">
    <text evidence="8">The sequence shown here is derived from an EMBL/GenBank/DDBJ whole genome shotgun (WGS) entry which is preliminary data.</text>
</comment>
<evidence type="ECO:0000313" key="8">
    <source>
        <dbReference type="EMBL" id="MFC6955085.1"/>
    </source>
</evidence>
<dbReference type="EMBL" id="JBHSXN010000005">
    <property type="protein sequence ID" value="MFC6955085.1"/>
    <property type="molecule type" value="Genomic_DNA"/>
</dbReference>
<dbReference type="CDD" id="cd00293">
    <property type="entry name" value="USP-like"/>
    <property type="match status" value="1"/>
</dbReference>
<proteinExistence type="predicted"/>
<evidence type="ECO:0000259" key="7">
    <source>
        <dbReference type="Pfam" id="PF00582"/>
    </source>
</evidence>
<keyword evidence="2" id="KW-1003">Cell membrane</keyword>
<evidence type="ECO:0000256" key="2">
    <source>
        <dbReference type="ARBA" id="ARBA00022475"/>
    </source>
</evidence>
<keyword evidence="5 6" id="KW-0472">Membrane</keyword>
<evidence type="ECO:0000256" key="1">
    <source>
        <dbReference type="ARBA" id="ARBA00004651"/>
    </source>
</evidence>
<dbReference type="GO" id="GO:0005886">
    <property type="term" value="C:plasma membrane"/>
    <property type="evidence" value="ECO:0007669"/>
    <property type="project" value="UniProtKB-SubCell"/>
</dbReference>
<dbReference type="InterPro" id="IPR002293">
    <property type="entry name" value="AA/rel_permease1"/>
</dbReference>
<dbReference type="RefSeq" id="WP_336352023.1">
    <property type="nucleotide sequence ID" value="NZ_JAZAQL010000005.1"/>
</dbReference>
<name>A0ABD5VLJ6_9EURY</name>
<feature type="domain" description="UspA" evidence="7">
    <location>
        <begin position="618"/>
        <end position="728"/>
    </location>
</feature>
<organism evidence="8 9">
    <name type="scientific">Halorubellus litoreus</name>
    <dbReference type="NCBI Taxonomy" id="755308"/>
    <lineage>
        <taxon>Archaea</taxon>
        <taxon>Methanobacteriati</taxon>
        <taxon>Methanobacteriota</taxon>
        <taxon>Stenosarchaea group</taxon>
        <taxon>Halobacteria</taxon>
        <taxon>Halobacteriales</taxon>
        <taxon>Halorubellaceae</taxon>
        <taxon>Halorubellus</taxon>
    </lineage>
</organism>
<accession>A0ABD5VLJ6</accession>
<dbReference type="Gene3D" id="1.20.1740.10">
    <property type="entry name" value="Amino acid/polyamine transporter I"/>
    <property type="match status" value="1"/>
</dbReference>